<dbReference type="RefSeq" id="WP_346077170.1">
    <property type="nucleotide sequence ID" value="NZ_BAAATL010000020.1"/>
</dbReference>
<organism evidence="1 2">
    <name type="scientific">Streptomyces graminearus</name>
    <dbReference type="NCBI Taxonomy" id="284030"/>
    <lineage>
        <taxon>Bacteria</taxon>
        <taxon>Bacillati</taxon>
        <taxon>Actinomycetota</taxon>
        <taxon>Actinomycetes</taxon>
        <taxon>Kitasatosporales</taxon>
        <taxon>Streptomycetaceae</taxon>
        <taxon>Streptomyces</taxon>
    </lineage>
</organism>
<evidence type="ECO:0000313" key="2">
    <source>
        <dbReference type="Proteomes" id="UP001501721"/>
    </source>
</evidence>
<dbReference type="Proteomes" id="UP001501721">
    <property type="component" value="Unassembled WGS sequence"/>
</dbReference>
<comment type="caution">
    <text evidence="1">The sequence shown here is derived from an EMBL/GenBank/DDBJ whole genome shotgun (WGS) entry which is preliminary data.</text>
</comment>
<protein>
    <submittedName>
        <fullName evidence="1">Uncharacterized protein</fullName>
    </submittedName>
</protein>
<keyword evidence="2" id="KW-1185">Reference proteome</keyword>
<sequence>MNTMELEIGLYDWSVLPCRSCRSANHVPGELLRMARSQTLDEAKPRDIEFHVLQESWATPTVVPVARVLMAGLANRSISSAARNQFLDLLWSFVIVDDDDLAEACKDAVRAGIWSLYEEILSGASKGSALLAYWLVKEVETVPARVERLLQVARHMLPEDLYEDD</sequence>
<accession>A0ABN3LX75</accession>
<name>A0ABN3LX75_9ACTN</name>
<proteinExistence type="predicted"/>
<evidence type="ECO:0000313" key="1">
    <source>
        <dbReference type="EMBL" id="GAA2490711.1"/>
    </source>
</evidence>
<dbReference type="EMBL" id="BAAATL010000020">
    <property type="protein sequence ID" value="GAA2490711.1"/>
    <property type="molecule type" value="Genomic_DNA"/>
</dbReference>
<reference evidence="1 2" key="1">
    <citation type="journal article" date="2019" name="Int. J. Syst. Evol. Microbiol.">
        <title>The Global Catalogue of Microorganisms (GCM) 10K type strain sequencing project: providing services to taxonomists for standard genome sequencing and annotation.</title>
        <authorList>
            <consortium name="The Broad Institute Genomics Platform"/>
            <consortium name="The Broad Institute Genome Sequencing Center for Infectious Disease"/>
            <person name="Wu L."/>
            <person name="Ma J."/>
        </authorList>
    </citation>
    <scope>NUCLEOTIDE SEQUENCE [LARGE SCALE GENOMIC DNA]</scope>
    <source>
        <strain evidence="1 2">JCM 6923</strain>
    </source>
</reference>
<gene>
    <name evidence="1" type="ORF">GCM10010422_41530</name>
</gene>